<dbReference type="GO" id="GO:0006637">
    <property type="term" value="P:acyl-CoA metabolic process"/>
    <property type="evidence" value="ECO:0007669"/>
    <property type="project" value="InterPro"/>
</dbReference>
<dbReference type="Proteomes" id="UP000008366">
    <property type="component" value="Unassembled WGS sequence"/>
</dbReference>
<feature type="active site" description="Charge relay system" evidence="1">
    <location>
        <position position="129"/>
    </location>
</feature>
<dbReference type="EMBL" id="BAHD01000035">
    <property type="protein sequence ID" value="GAB96366.1"/>
    <property type="molecule type" value="Genomic_DNA"/>
</dbReference>
<dbReference type="InterPro" id="IPR029058">
    <property type="entry name" value="AB_hydrolase_fold"/>
</dbReference>
<dbReference type="AlphaFoldDB" id="K6WRD4"/>
<dbReference type="Gene3D" id="3.40.50.1820">
    <property type="entry name" value="alpha/beta hydrolase"/>
    <property type="match status" value="1"/>
</dbReference>
<evidence type="ECO:0000256" key="1">
    <source>
        <dbReference type="PIRSR" id="PIRSR016521-1"/>
    </source>
</evidence>
<dbReference type="InterPro" id="IPR014940">
    <property type="entry name" value="BAAT_C"/>
</dbReference>
<protein>
    <recommendedName>
        <fullName evidence="2">BAAT/Acyl-CoA thioester hydrolase C-terminal domain-containing protein</fullName>
    </recommendedName>
</protein>
<dbReference type="InterPro" id="IPR016662">
    <property type="entry name" value="Acyl-CoA_thioEstase_long-chain"/>
</dbReference>
<dbReference type="Pfam" id="PF08840">
    <property type="entry name" value="BAAT_C"/>
    <property type="match status" value="1"/>
</dbReference>
<reference evidence="3 4" key="1">
    <citation type="submission" date="2012-08" db="EMBL/GenBank/DDBJ databases">
        <title>Whole genome shotgun sequence of Kineosphaera limosa NBRC 100340.</title>
        <authorList>
            <person name="Yoshida I."/>
            <person name="Isaki S."/>
            <person name="Hosoyama A."/>
            <person name="Tsuchikane K."/>
            <person name="Katsumata H."/>
            <person name="Ando Y."/>
            <person name="Ohji S."/>
            <person name="Hamada M."/>
            <person name="Tamura T."/>
            <person name="Yamazoe A."/>
            <person name="Yamazaki S."/>
            <person name="Fujita N."/>
        </authorList>
    </citation>
    <scope>NUCLEOTIDE SEQUENCE [LARGE SCALE GENOMIC DNA]</scope>
    <source>
        <strain evidence="3 4">NBRC 100340</strain>
    </source>
</reference>
<dbReference type="PIRSF" id="PIRSF016521">
    <property type="entry name" value="Acyl-CoA_hydro"/>
    <property type="match status" value="1"/>
</dbReference>
<feature type="active site" description="Charge relay system" evidence="1">
    <location>
        <position position="232"/>
    </location>
</feature>
<organism evidence="3 4">
    <name type="scientific">Kineosphaera limosa NBRC 100340</name>
    <dbReference type="NCBI Taxonomy" id="1184609"/>
    <lineage>
        <taxon>Bacteria</taxon>
        <taxon>Bacillati</taxon>
        <taxon>Actinomycetota</taxon>
        <taxon>Actinomycetes</taxon>
        <taxon>Micrococcales</taxon>
        <taxon>Dermatophilaceae</taxon>
        <taxon>Kineosphaera</taxon>
    </lineage>
</organism>
<comment type="caution">
    <text evidence="3">The sequence shown here is derived from an EMBL/GenBank/DDBJ whole genome shotgun (WGS) entry which is preliminary data.</text>
</comment>
<dbReference type="eggNOG" id="COG1073">
    <property type="taxonomic scope" value="Bacteria"/>
</dbReference>
<feature type="active site" description="Charge relay system" evidence="1">
    <location>
        <position position="266"/>
    </location>
</feature>
<dbReference type="SUPFAM" id="SSF53474">
    <property type="entry name" value="alpha/beta-Hydrolases"/>
    <property type="match status" value="1"/>
</dbReference>
<proteinExistence type="predicted"/>
<accession>K6WRD4</accession>
<feature type="domain" description="BAAT/Acyl-CoA thioester hydrolase C-terminal" evidence="2">
    <location>
        <begin position="101"/>
        <end position="313"/>
    </location>
</feature>
<keyword evidence="4" id="KW-1185">Reference proteome</keyword>
<name>K6WRD4_9MICO</name>
<evidence type="ECO:0000313" key="4">
    <source>
        <dbReference type="Proteomes" id="UP000008366"/>
    </source>
</evidence>
<dbReference type="GO" id="GO:0047617">
    <property type="term" value="F:fatty acyl-CoA hydrolase activity"/>
    <property type="evidence" value="ECO:0007669"/>
    <property type="project" value="TreeGrafter"/>
</dbReference>
<dbReference type="GO" id="GO:0006631">
    <property type="term" value="P:fatty acid metabolic process"/>
    <property type="evidence" value="ECO:0007669"/>
    <property type="project" value="TreeGrafter"/>
</dbReference>
<sequence>MLVIALVAGVALWFAKPWAPDVVVVDPGPGGTRVTDQGLLANYYPVPGSAAPGILLLGGSEGGISVYADQQAQLLRDEGYSTLALSYFGGPDQPAAMESLPLETFDTALAYLAAQPQVDRDRMGVIGSSKGGEASLLVASRHPELKSVVGMVPSSVVWQGMDLQQPWRMVSIGSTWSADGQQVPYLPFGDFRGGDLVQLYQAGLDQLAQHQDAIIPIENAGAPILLVCGESDTMWPSCEMSRQVADRAQANGGPEVTVLAYADAGHFAAGPPVSTDNDFYNSLGEYGGSVAGNAAARAENWPQILAYLQRTLGS</sequence>
<dbReference type="PANTHER" id="PTHR10824">
    <property type="entry name" value="ACYL-COENZYME A THIOESTERASE-RELATED"/>
    <property type="match status" value="1"/>
</dbReference>
<evidence type="ECO:0000259" key="2">
    <source>
        <dbReference type="Pfam" id="PF08840"/>
    </source>
</evidence>
<dbReference type="PANTHER" id="PTHR10824:SF4">
    <property type="entry name" value="ACYL-COENZYME A THIOESTERASE 1-LIKE"/>
    <property type="match status" value="1"/>
</dbReference>
<evidence type="ECO:0000313" key="3">
    <source>
        <dbReference type="EMBL" id="GAB96366.1"/>
    </source>
</evidence>
<dbReference type="STRING" id="1184609.KILIM_035_00550"/>
<gene>
    <name evidence="3" type="ORF">KILIM_035_00550</name>
</gene>